<feature type="non-terminal residue" evidence="2">
    <location>
        <position position="179"/>
    </location>
</feature>
<keyword evidence="1" id="KW-0472">Membrane</keyword>
<evidence type="ECO:0000313" key="3">
    <source>
        <dbReference type="Proteomes" id="UP000249070"/>
    </source>
</evidence>
<keyword evidence="1" id="KW-1133">Transmembrane helix</keyword>
<feature type="transmembrane region" description="Helical" evidence="1">
    <location>
        <begin position="60"/>
        <end position="78"/>
    </location>
</feature>
<evidence type="ECO:0000256" key="1">
    <source>
        <dbReference type="SAM" id="Phobius"/>
    </source>
</evidence>
<dbReference type="PANTHER" id="PTHR37324:SF2">
    <property type="entry name" value="PTS SYSTEM GALACTITOL-SPECIFIC EIIC COMPONENT"/>
    <property type="match status" value="1"/>
</dbReference>
<dbReference type="AlphaFoldDB" id="A0AB73TK55"/>
<dbReference type="EMBL" id="QHGU01000453">
    <property type="protein sequence ID" value="PZM50641.1"/>
    <property type="molecule type" value="Genomic_DNA"/>
</dbReference>
<reference evidence="2 3" key="1">
    <citation type="submission" date="2018-05" db="EMBL/GenBank/DDBJ databases">
        <title>Vancomycin-resistant Enterococcus faecium strain from Chelyabinsk, Russia.</title>
        <authorList>
            <person name="Gostev V."/>
            <person name="Goncharov A."/>
            <person name="Kolodzhieva V."/>
            <person name="Suvorov A."/>
            <person name="Sidorenko S."/>
            <person name="Zueva L."/>
        </authorList>
    </citation>
    <scope>NUCLEOTIDE SEQUENCE [LARGE SCALE GENOMIC DNA]</scope>
    <source>
        <strain evidence="2 3">20</strain>
    </source>
</reference>
<feature type="non-terminal residue" evidence="2">
    <location>
        <position position="1"/>
    </location>
</feature>
<organism evidence="2 3">
    <name type="scientific">Enterococcus faecium</name>
    <name type="common">Streptococcus faecium</name>
    <dbReference type="NCBI Taxonomy" id="1352"/>
    <lineage>
        <taxon>Bacteria</taxon>
        <taxon>Bacillati</taxon>
        <taxon>Bacillota</taxon>
        <taxon>Bacilli</taxon>
        <taxon>Lactobacillales</taxon>
        <taxon>Enterococcaceae</taxon>
        <taxon>Enterococcus</taxon>
    </lineage>
</organism>
<dbReference type="Proteomes" id="UP000249070">
    <property type="component" value="Unassembled WGS sequence"/>
</dbReference>
<dbReference type="GO" id="GO:0005886">
    <property type="term" value="C:plasma membrane"/>
    <property type="evidence" value="ECO:0007669"/>
    <property type="project" value="TreeGrafter"/>
</dbReference>
<keyword evidence="1" id="KW-0812">Transmembrane</keyword>
<sequence length="179" mass="19064">FTLAFTAGVALELFAYVGGWFGPAIEPLSDGVTTLMSKRLRGRKLFIAIDWPILASRAEVWAVANILAPILLIISMILPGNQVLPLGGILLTVLTPALLIVTKGKVIRMTIIGTIMIPLFLWAATLIGNFLTSASIAMNNFPAGLSEGQLFSSVDSDPLEKMLAVLLGKAVSTMDLTLI</sequence>
<proteinExistence type="predicted"/>
<comment type="caution">
    <text evidence="2">The sequence shown here is derived from an EMBL/GenBank/DDBJ whole genome shotgun (WGS) entry which is preliminary data.</text>
</comment>
<accession>A0AB73TK55</accession>
<gene>
    <name evidence="2" type="ORF">DKP91_18330</name>
</gene>
<feature type="transmembrane region" description="Helical" evidence="1">
    <location>
        <begin position="84"/>
        <end position="102"/>
    </location>
</feature>
<name>A0AB73TK55_ENTFC</name>
<dbReference type="PANTHER" id="PTHR37324">
    <property type="entry name" value="PTS SYSTEM GALACTITOL-SPECIFIC EIIC COMPONENT"/>
    <property type="match status" value="1"/>
</dbReference>
<protein>
    <submittedName>
        <fullName evidence="2">PTS galactitol transporter subunit IIC</fullName>
    </submittedName>
</protein>
<feature type="transmembrane region" description="Helical" evidence="1">
    <location>
        <begin position="109"/>
        <end position="131"/>
    </location>
</feature>
<evidence type="ECO:0000313" key="2">
    <source>
        <dbReference type="EMBL" id="PZM50641.1"/>
    </source>
</evidence>
<dbReference type="GO" id="GO:0015577">
    <property type="term" value="F:galactitol transmembrane transporter activity"/>
    <property type="evidence" value="ECO:0007669"/>
    <property type="project" value="InterPro"/>
</dbReference>
<dbReference type="InterPro" id="IPR013853">
    <property type="entry name" value="EIIC-GAT"/>
</dbReference>